<accession>A0ACC5R882</accession>
<dbReference type="Proteomes" id="UP000616151">
    <property type="component" value="Unassembled WGS sequence"/>
</dbReference>
<evidence type="ECO:0000313" key="2">
    <source>
        <dbReference type="Proteomes" id="UP000616151"/>
    </source>
</evidence>
<protein>
    <submittedName>
        <fullName evidence="1">Sugar ABC transporter ATP-binding protein</fullName>
    </submittedName>
</protein>
<reference evidence="1" key="1">
    <citation type="submission" date="2021-01" db="EMBL/GenBank/DDBJ databases">
        <authorList>
            <person name="Sun Q."/>
        </authorList>
    </citation>
    <scope>NUCLEOTIDE SEQUENCE</scope>
    <source>
        <strain evidence="1">YIM B02566</strain>
    </source>
</reference>
<gene>
    <name evidence="1" type="ORF">JHL16_20830</name>
</gene>
<proteinExistence type="predicted"/>
<comment type="caution">
    <text evidence="1">The sequence shown here is derived from an EMBL/GenBank/DDBJ whole genome shotgun (WGS) entry which is preliminary data.</text>
</comment>
<keyword evidence="1" id="KW-0067">ATP-binding</keyword>
<name>A0ACC5R882_9HYPH</name>
<evidence type="ECO:0000313" key="1">
    <source>
        <dbReference type="EMBL" id="MBK1868815.1"/>
    </source>
</evidence>
<dbReference type="EMBL" id="JAENHL010000007">
    <property type="protein sequence ID" value="MBK1868815.1"/>
    <property type="molecule type" value="Genomic_DNA"/>
</dbReference>
<sequence>MASLVEMSNIAKAFGGSIALKSVSLALTPGSVHALMGENGAGKSTLMKILAGVHQPDAGEIRIKGERVTFARPKDAIAAGISTVFQELSLLPNLTIAENMFLGREPTGWLGTVDYPTMNQLAERALAELGLSLDPRTLVADLTIAERQFVEIAHGIKADANVFILDEPTAALNAADVEKLNRQIRRLRDAGKAIVYISHRMDEIFAICDTVTVLKDGELVGTKPLAQMTPDRLIAMMVGRELKDLFPPRATELGEVVLDIRDFRIDAAAKSFSLSLHKGEIIALAGLEGQGQQKLLRALVGLFQPAAGTVSKGGTTLPLPASAASGIRRLQAARIGFIPEDRKDEGLFLGLPVSHNITMALHAGRPSLALAKPYQREIAETLASLQVKSAGSEAPVASLSGGNQQKVLLGRYLAADMDVLLIEEPTRGVDIGAKSEIYKLLRRFTAKGGAAIVLSRETIELIGLCDRIYVMHANTLVGEMPAREATEHRILDAALVA</sequence>
<keyword evidence="1" id="KW-0547">Nucleotide-binding</keyword>
<organism evidence="1 2">
    <name type="scientific">Taklimakanibacter albus</name>
    <dbReference type="NCBI Taxonomy" id="2800327"/>
    <lineage>
        <taxon>Bacteria</taxon>
        <taxon>Pseudomonadati</taxon>
        <taxon>Pseudomonadota</taxon>
        <taxon>Alphaproteobacteria</taxon>
        <taxon>Hyphomicrobiales</taxon>
        <taxon>Aestuariivirgaceae</taxon>
        <taxon>Taklimakanibacter</taxon>
    </lineage>
</organism>
<keyword evidence="2" id="KW-1185">Reference proteome</keyword>